<dbReference type="EMBL" id="VTPC01091179">
    <property type="protein sequence ID" value="KAF2879399.1"/>
    <property type="molecule type" value="Genomic_DNA"/>
</dbReference>
<organism evidence="2 3">
    <name type="scientific">Ignelater luminosus</name>
    <name type="common">Cucubano</name>
    <name type="synonym">Pyrophorus luminosus</name>
    <dbReference type="NCBI Taxonomy" id="2038154"/>
    <lineage>
        <taxon>Eukaryota</taxon>
        <taxon>Metazoa</taxon>
        <taxon>Ecdysozoa</taxon>
        <taxon>Arthropoda</taxon>
        <taxon>Hexapoda</taxon>
        <taxon>Insecta</taxon>
        <taxon>Pterygota</taxon>
        <taxon>Neoptera</taxon>
        <taxon>Endopterygota</taxon>
        <taxon>Coleoptera</taxon>
        <taxon>Polyphaga</taxon>
        <taxon>Elateriformia</taxon>
        <taxon>Elateroidea</taxon>
        <taxon>Elateridae</taxon>
        <taxon>Agrypninae</taxon>
        <taxon>Pyrophorini</taxon>
        <taxon>Ignelater</taxon>
    </lineage>
</organism>
<sequence length="100" mass="11717">MFSVKDRPRSGRPRETRTVKAVTERNRRNLLRKQKILAREMKIPPRTISRIIKEDLRLVAYHEKACFKPYRNIESLKADLVKVAASIPMEVVRTEIDESA</sequence>
<proteinExistence type="predicted"/>
<dbReference type="AlphaFoldDB" id="A0A8K0C438"/>
<dbReference type="OrthoDB" id="10006939at2759"/>
<accession>A0A8K0C438</accession>
<keyword evidence="3" id="KW-1185">Reference proteome</keyword>
<evidence type="ECO:0000313" key="3">
    <source>
        <dbReference type="Proteomes" id="UP000801492"/>
    </source>
</evidence>
<evidence type="ECO:0000256" key="1">
    <source>
        <dbReference type="SAM" id="MobiDB-lite"/>
    </source>
</evidence>
<protein>
    <submittedName>
        <fullName evidence="2">Uncharacterized protein</fullName>
    </submittedName>
</protein>
<name>A0A8K0C438_IGNLU</name>
<dbReference type="Proteomes" id="UP000801492">
    <property type="component" value="Unassembled WGS sequence"/>
</dbReference>
<gene>
    <name evidence="2" type="ORF">ILUMI_26772</name>
</gene>
<comment type="caution">
    <text evidence="2">The sequence shown here is derived from an EMBL/GenBank/DDBJ whole genome shotgun (WGS) entry which is preliminary data.</text>
</comment>
<evidence type="ECO:0000313" key="2">
    <source>
        <dbReference type="EMBL" id="KAF2879399.1"/>
    </source>
</evidence>
<reference evidence="2" key="1">
    <citation type="submission" date="2019-08" db="EMBL/GenBank/DDBJ databases">
        <title>The genome of the North American firefly Photinus pyralis.</title>
        <authorList>
            <consortium name="Photinus pyralis genome working group"/>
            <person name="Fallon T.R."/>
            <person name="Sander Lower S.E."/>
            <person name="Weng J.-K."/>
        </authorList>
    </citation>
    <scope>NUCLEOTIDE SEQUENCE</scope>
    <source>
        <strain evidence="2">TRF0915ILg1</strain>
        <tissue evidence="2">Whole body</tissue>
    </source>
</reference>
<feature type="region of interest" description="Disordered" evidence="1">
    <location>
        <begin position="1"/>
        <end position="20"/>
    </location>
</feature>